<dbReference type="GO" id="GO:0016787">
    <property type="term" value="F:hydrolase activity"/>
    <property type="evidence" value="ECO:0007669"/>
    <property type="project" value="UniProtKB-KW"/>
</dbReference>
<dbReference type="Pfam" id="PF12697">
    <property type="entry name" value="Abhydrolase_6"/>
    <property type="match status" value="1"/>
</dbReference>
<evidence type="ECO:0000313" key="3">
    <source>
        <dbReference type="EMBL" id="GIF78784.1"/>
    </source>
</evidence>
<reference evidence="3 4" key="1">
    <citation type="submission" date="2021-01" db="EMBL/GenBank/DDBJ databases">
        <title>Whole genome shotgun sequence of Catellatospora bangladeshensis NBRC 107357.</title>
        <authorList>
            <person name="Komaki H."/>
            <person name="Tamura T."/>
        </authorList>
    </citation>
    <scope>NUCLEOTIDE SEQUENCE [LARGE SCALE GENOMIC DNA]</scope>
    <source>
        <strain evidence="3 4">NBRC 107357</strain>
    </source>
</reference>
<keyword evidence="4" id="KW-1185">Reference proteome</keyword>
<proteinExistence type="predicted"/>
<accession>A0A8J3JII7</accession>
<dbReference type="EMBL" id="BONF01000002">
    <property type="protein sequence ID" value="GIF78784.1"/>
    <property type="molecule type" value="Genomic_DNA"/>
</dbReference>
<evidence type="ECO:0000256" key="1">
    <source>
        <dbReference type="ARBA" id="ARBA00022801"/>
    </source>
</evidence>
<organism evidence="3 4">
    <name type="scientific">Catellatospora bangladeshensis</name>
    <dbReference type="NCBI Taxonomy" id="310355"/>
    <lineage>
        <taxon>Bacteria</taxon>
        <taxon>Bacillati</taxon>
        <taxon>Actinomycetota</taxon>
        <taxon>Actinomycetes</taxon>
        <taxon>Micromonosporales</taxon>
        <taxon>Micromonosporaceae</taxon>
        <taxon>Catellatospora</taxon>
    </lineage>
</organism>
<dbReference type="InterPro" id="IPR029058">
    <property type="entry name" value="AB_hydrolase_fold"/>
</dbReference>
<dbReference type="Gene3D" id="3.40.50.1820">
    <property type="entry name" value="alpha/beta hydrolase"/>
    <property type="match status" value="1"/>
</dbReference>
<sequence length="250" mass="26592">MLLDHDIDGPADAPAVVLLHSSVCDRRMWQPQWQPLLDAGFRVLAVDFRGFGDTPAPAETYDNAADVIALLDMYGIGQVSLGGASMGGRVAHELAARWPDRVGTLVLLCAALRGHPPTPAIIAFSDSEDALLEAGDVDAAVKLNVDTFLGPRATDETREQVAAMQRRAFEVQLAADDVASVQVDTELSAITARTLVVSGAHDVDFFGDIAARLTAEIPGARHTALDWAGHLPSLEDPAALNPLLLDFLRG</sequence>
<evidence type="ECO:0000313" key="4">
    <source>
        <dbReference type="Proteomes" id="UP000601223"/>
    </source>
</evidence>
<keyword evidence="1" id="KW-0378">Hydrolase</keyword>
<name>A0A8J3JII7_9ACTN</name>
<dbReference type="InterPro" id="IPR000073">
    <property type="entry name" value="AB_hydrolase_1"/>
</dbReference>
<comment type="caution">
    <text evidence="3">The sequence shown here is derived from an EMBL/GenBank/DDBJ whole genome shotgun (WGS) entry which is preliminary data.</text>
</comment>
<dbReference type="InterPro" id="IPR050266">
    <property type="entry name" value="AB_hydrolase_sf"/>
</dbReference>
<dbReference type="PRINTS" id="PR00111">
    <property type="entry name" value="ABHYDROLASE"/>
</dbReference>
<feature type="domain" description="AB hydrolase-1" evidence="2">
    <location>
        <begin position="16"/>
        <end position="241"/>
    </location>
</feature>
<protein>
    <submittedName>
        <fullName evidence="3">3-oxoadipate enol-lactonase</fullName>
    </submittedName>
</protein>
<dbReference type="Proteomes" id="UP000601223">
    <property type="component" value="Unassembled WGS sequence"/>
</dbReference>
<dbReference type="SUPFAM" id="SSF53474">
    <property type="entry name" value="alpha/beta-Hydrolases"/>
    <property type="match status" value="1"/>
</dbReference>
<dbReference type="RefSeq" id="WP_203740465.1">
    <property type="nucleotide sequence ID" value="NZ_BONF01000002.1"/>
</dbReference>
<evidence type="ECO:0000259" key="2">
    <source>
        <dbReference type="Pfam" id="PF12697"/>
    </source>
</evidence>
<dbReference type="GO" id="GO:0016020">
    <property type="term" value="C:membrane"/>
    <property type="evidence" value="ECO:0007669"/>
    <property type="project" value="TreeGrafter"/>
</dbReference>
<gene>
    <name evidence="3" type="primary">pcaD</name>
    <name evidence="3" type="ORF">Cba03nite_01330</name>
</gene>
<dbReference type="PANTHER" id="PTHR43798">
    <property type="entry name" value="MONOACYLGLYCEROL LIPASE"/>
    <property type="match status" value="1"/>
</dbReference>
<dbReference type="AlphaFoldDB" id="A0A8J3JII7"/>
<dbReference type="PANTHER" id="PTHR43798:SF31">
    <property type="entry name" value="AB HYDROLASE SUPERFAMILY PROTEIN YCLE"/>
    <property type="match status" value="1"/>
</dbReference>